<sequence>MLFAWSEYEQNGMNKTDKSSVVESGKHSSAPSAVPMRQAAYERIEALLNSGALRPGQMVTQRELVEMTGSTLGSVREAVPRFEAEGLLQTVPKRGLMVPSLDVLFVREAYQMRQMIEVSAVDDMVRSMNRKTVEEMIDWHKQVLSKIEAGEAQAQEVAQAIQQYDWAMHEAFVASMHNSLIANVYRVTAIKIRMAVQSRIQITSFNALRVIREHLAILDALASGDAGATRKALTHHLNNSLTLALGGRVD</sequence>
<proteinExistence type="predicted"/>
<evidence type="ECO:0000256" key="4">
    <source>
        <dbReference type="SAM" id="MobiDB-lite"/>
    </source>
</evidence>
<keyword evidence="1" id="KW-0805">Transcription regulation</keyword>
<evidence type="ECO:0000313" key="7">
    <source>
        <dbReference type="Proteomes" id="UP000028252"/>
    </source>
</evidence>
<organism evidence="6 7">
    <name type="scientific">Marinobacterium lacunae</name>
    <dbReference type="NCBI Taxonomy" id="1232683"/>
    <lineage>
        <taxon>Bacteria</taxon>
        <taxon>Pseudomonadati</taxon>
        <taxon>Pseudomonadota</taxon>
        <taxon>Gammaproteobacteria</taxon>
        <taxon>Oceanospirillales</taxon>
        <taxon>Oceanospirillaceae</taxon>
        <taxon>Marinobacterium</taxon>
    </lineage>
</organism>
<dbReference type="GO" id="GO:0003700">
    <property type="term" value="F:DNA-binding transcription factor activity"/>
    <property type="evidence" value="ECO:0007669"/>
    <property type="project" value="InterPro"/>
</dbReference>
<feature type="region of interest" description="Disordered" evidence="4">
    <location>
        <begin position="14"/>
        <end position="34"/>
    </location>
</feature>
<dbReference type="AlphaFoldDB" id="A0A081FUT3"/>
<keyword evidence="7" id="KW-1185">Reference proteome</keyword>
<keyword evidence="3" id="KW-0804">Transcription</keyword>
<dbReference type="SUPFAM" id="SSF46785">
    <property type="entry name" value="Winged helix' DNA-binding domain"/>
    <property type="match status" value="1"/>
</dbReference>
<name>A0A081FUT3_9GAMM</name>
<evidence type="ECO:0000256" key="3">
    <source>
        <dbReference type="ARBA" id="ARBA00023163"/>
    </source>
</evidence>
<evidence type="ECO:0000313" key="6">
    <source>
        <dbReference type="EMBL" id="KEA62288.1"/>
    </source>
</evidence>
<feature type="domain" description="HTH gntR-type" evidence="5">
    <location>
        <begin position="34"/>
        <end position="101"/>
    </location>
</feature>
<keyword evidence="2" id="KW-0238">DNA-binding</keyword>
<dbReference type="PROSITE" id="PS50949">
    <property type="entry name" value="HTH_GNTR"/>
    <property type="match status" value="1"/>
</dbReference>
<dbReference type="InterPro" id="IPR011711">
    <property type="entry name" value="GntR_C"/>
</dbReference>
<dbReference type="PANTHER" id="PTHR43537:SF24">
    <property type="entry name" value="GLUCONATE OPERON TRANSCRIPTIONAL REPRESSOR"/>
    <property type="match status" value="1"/>
</dbReference>
<dbReference type="EMBL" id="JMQN01000053">
    <property type="protein sequence ID" value="KEA62288.1"/>
    <property type="molecule type" value="Genomic_DNA"/>
</dbReference>
<dbReference type="Pfam" id="PF07729">
    <property type="entry name" value="FCD"/>
    <property type="match status" value="1"/>
</dbReference>
<dbReference type="eggNOG" id="COG1802">
    <property type="taxonomic scope" value="Bacteria"/>
</dbReference>
<dbReference type="InterPro" id="IPR036388">
    <property type="entry name" value="WH-like_DNA-bd_sf"/>
</dbReference>
<dbReference type="SMART" id="SM00345">
    <property type="entry name" value="HTH_GNTR"/>
    <property type="match status" value="1"/>
</dbReference>
<dbReference type="Gene3D" id="1.20.120.530">
    <property type="entry name" value="GntR ligand-binding domain-like"/>
    <property type="match status" value="1"/>
</dbReference>
<dbReference type="PANTHER" id="PTHR43537">
    <property type="entry name" value="TRANSCRIPTIONAL REGULATOR, GNTR FAMILY"/>
    <property type="match status" value="1"/>
</dbReference>
<accession>A0A081FUT3</accession>
<dbReference type="Proteomes" id="UP000028252">
    <property type="component" value="Unassembled WGS sequence"/>
</dbReference>
<dbReference type="InterPro" id="IPR008920">
    <property type="entry name" value="TF_FadR/GntR_C"/>
</dbReference>
<dbReference type="SUPFAM" id="SSF48008">
    <property type="entry name" value="GntR ligand-binding domain-like"/>
    <property type="match status" value="1"/>
</dbReference>
<evidence type="ECO:0000256" key="2">
    <source>
        <dbReference type="ARBA" id="ARBA00023125"/>
    </source>
</evidence>
<dbReference type="Pfam" id="PF00392">
    <property type="entry name" value="GntR"/>
    <property type="match status" value="1"/>
</dbReference>
<dbReference type="Gene3D" id="1.10.10.10">
    <property type="entry name" value="Winged helix-like DNA-binding domain superfamily/Winged helix DNA-binding domain"/>
    <property type="match status" value="1"/>
</dbReference>
<dbReference type="SMART" id="SM00895">
    <property type="entry name" value="FCD"/>
    <property type="match status" value="1"/>
</dbReference>
<protein>
    <submittedName>
        <fullName evidence="6">Transcriptional regulator, GntR family</fullName>
    </submittedName>
</protein>
<dbReference type="GO" id="GO:0003677">
    <property type="term" value="F:DNA binding"/>
    <property type="evidence" value="ECO:0007669"/>
    <property type="project" value="UniProtKB-KW"/>
</dbReference>
<dbReference type="InterPro" id="IPR000524">
    <property type="entry name" value="Tscrpt_reg_HTH_GntR"/>
</dbReference>
<dbReference type="InterPro" id="IPR036390">
    <property type="entry name" value="WH_DNA-bd_sf"/>
</dbReference>
<dbReference type="STRING" id="1232683.ADIMK_3578"/>
<comment type="caution">
    <text evidence="6">The sequence shown here is derived from an EMBL/GenBank/DDBJ whole genome shotgun (WGS) entry which is preliminary data.</text>
</comment>
<feature type="compositionally biased region" description="Basic and acidic residues" evidence="4">
    <location>
        <begin position="15"/>
        <end position="26"/>
    </location>
</feature>
<evidence type="ECO:0000259" key="5">
    <source>
        <dbReference type="PROSITE" id="PS50949"/>
    </source>
</evidence>
<dbReference type="PATRIC" id="fig|1232683.4.peg.3519"/>
<evidence type="ECO:0000256" key="1">
    <source>
        <dbReference type="ARBA" id="ARBA00023015"/>
    </source>
</evidence>
<gene>
    <name evidence="6" type="ORF">ADIMK_3578</name>
</gene>
<reference evidence="6 7" key="1">
    <citation type="submission" date="2014-04" db="EMBL/GenBank/DDBJ databases">
        <title>Marinobacterium kochiensis sp. nov., isolated from sediment sample collected from Kochi backwaters in Kerala, India.</title>
        <authorList>
            <person name="Singh A."/>
            <person name="Pinnaka A.K."/>
        </authorList>
    </citation>
    <scope>NUCLEOTIDE SEQUENCE [LARGE SCALE GENOMIC DNA]</scope>
    <source>
        <strain evidence="6 7">AK27</strain>
    </source>
</reference>